<keyword evidence="4" id="KW-0418">Kinase</keyword>
<feature type="domain" description="Protein kinase" evidence="3">
    <location>
        <begin position="38"/>
        <end position="412"/>
    </location>
</feature>
<accession>A0A8H7LIG8</accession>
<dbReference type="Gene3D" id="1.10.510.10">
    <property type="entry name" value="Transferase(Phosphotransferase) domain 1"/>
    <property type="match status" value="1"/>
</dbReference>
<evidence type="ECO:0000259" key="3">
    <source>
        <dbReference type="PROSITE" id="PS50011"/>
    </source>
</evidence>
<dbReference type="PANTHER" id="PTHR24346">
    <property type="entry name" value="MAP/MICROTUBULE AFFINITY-REGULATING KINASE"/>
    <property type="match status" value="1"/>
</dbReference>
<protein>
    <submittedName>
        <fullName evidence="4">Protein kinase domain</fullName>
    </submittedName>
</protein>
<dbReference type="GO" id="GO:0035556">
    <property type="term" value="P:intracellular signal transduction"/>
    <property type="evidence" value="ECO:0007669"/>
    <property type="project" value="TreeGrafter"/>
</dbReference>
<keyword evidence="4" id="KW-0808">Transferase</keyword>
<evidence type="ECO:0000256" key="1">
    <source>
        <dbReference type="ARBA" id="ARBA00022741"/>
    </source>
</evidence>
<dbReference type="InterPro" id="IPR011009">
    <property type="entry name" value="Kinase-like_dom_sf"/>
</dbReference>
<dbReference type="PROSITE" id="PS50011">
    <property type="entry name" value="PROTEIN_KINASE_DOM"/>
    <property type="match status" value="1"/>
</dbReference>
<dbReference type="Proteomes" id="UP000650582">
    <property type="component" value="Unassembled WGS sequence"/>
</dbReference>
<evidence type="ECO:0000313" key="5">
    <source>
        <dbReference type="Proteomes" id="UP000650582"/>
    </source>
</evidence>
<dbReference type="PANTHER" id="PTHR24346:SF30">
    <property type="entry name" value="MATERNAL EMBRYONIC LEUCINE ZIPPER KINASE"/>
    <property type="match status" value="1"/>
</dbReference>
<comment type="caution">
    <text evidence="4">The sequence shown here is derived from an EMBL/GenBank/DDBJ whole genome shotgun (WGS) entry which is preliminary data.</text>
</comment>
<dbReference type="GO" id="GO:0005737">
    <property type="term" value="C:cytoplasm"/>
    <property type="evidence" value="ECO:0007669"/>
    <property type="project" value="TreeGrafter"/>
</dbReference>
<reference evidence="4" key="1">
    <citation type="submission" date="2020-09" db="EMBL/GenBank/DDBJ databases">
        <title>Comparative genome analyses of four rice-infecting Rhizoctonia solani isolates reveal extensive enrichment of homogalacturonan modification genes.</title>
        <authorList>
            <person name="Lee D.-Y."/>
            <person name="Jeon J."/>
            <person name="Kim K.-T."/>
            <person name="Cheong K."/>
            <person name="Song H."/>
            <person name="Choi G."/>
            <person name="Ko J."/>
            <person name="Opiyo S.O."/>
            <person name="Zuo S."/>
            <person name="Madhav S."/>
            <person name="Lee Y.-H."/>
            <person name="Wang G.-L."/>
        </authorList>
    </citation>
    <scope>NUCLEOTIDE SEQUENCE</scope>
    <source>
        <strain evidence="4">AG1-IA YN-7</strain>
    </source>
</reference>
<evidence type="ECO:0000256" key="2">
    <source>
        <dbReference type="ARBA" id="ARBA00022840"/>
    </source>
</evidence>
<organism evidence="4 5">
    <name type="scientific">Rhizoctonia solani</name>
    <dbReference type="NCBI Taxonomy" id="456999"/>
    <lineage>
        <taxon>Eukaryota</taxon>
        <taxon>Fungi</taxon>
        <taxon>Dikarya</taxon>
        <taxon>Basidiomycota</taxon>
        <taxon>Agaricomycotina</taxon>
        <taxon>Agaricomycetes</taxon>
        <taxon>Cantharellales</taxon>
        <taxon>Ceratobasidiaceae</taxon>
        <taxon>Rhizoctonia</taxon>
    </lineage>
</organism>
<dbReference type="EMBL" id="JACYCC010000351">
    <property type="protein sequence ID" value="KAF8667972.1"/>
    <property type="molecule type" value="Genomic_DNA"/>
</dbReference>
<dbReference type="SMART" id="SM00220">
    <property type="entry name" value="S_TKc"/>
    <property type="match status" value="1"/>
</dbReference>
<dbReference type="AlphaFoldDB" id="A0A8H7LIG8"/>
<dbReference type="GO" id="GO:0004674">
    <property type="term" value="F:protein serine/threonine kinase activity"/>
    <property type="evidence" value="ECO:0007669"/>
    <property type="project" value="TreeGrafter"/>
</dbReference>
<evidence type="ECO:0000313" key="4">
    <source>
        <dbReference type="EMBL" id="KAF8667972.1"/>
    </source>
</evidence>
<dbReference type="GO" id="GO:0005524">
    <property type="term" value="F:ATP binding"/>
    <property type="evidence" value="ECO:0007669"/>
    <property type="project" value="UniProtKB-KW"/>
</dbReference>
<dbReference type="InterPro" id="IPR000719">
    <property type="entry name" value="Prot_kinase_dom"/>
</dbReference>
<name>A0A8H7LIG8_9AGAM</name>
<keyword evidence="1" id="KW-0547">Nucleotide-binding</keyword>
<keyword evidence="2" id="KW-0067">ATP-binding</keyword>
<proteinExistence type="predicted"/>
<dbReference type="SUPFAM" id="SSF56112">
    <property type="entry name" value="Protein kinase-like (PK-like)"/>
    <property type="match status" value="1"/>
</dbReference>
<sequence>MTIHLVVPPHPVLPLVAKAISLLNAPFRGVDVPQNNYSLSVQAMNNAAFDDIGIHSRPDKRSEAEDRWVAFQPYLLSKGYQLRPRYQPDWVPSWKGTSIKPLHCEDSLDSIPIRVLDATRIQDNQQVKLKMIVAYAAGEGANEYALLKHFSESPLKDDPSNHVVPCLDSFPIPGIDAGNFVVMPLLSSYQLIPFYNLAEVHELLKQLFDGLLFLHSNNVAHRDIASTNVMMDARPLFEEPFHPFYQDHSLDAKRLIYPSYSRSEKDVRYYFIDYGYAVWFPDPNAPRTAVGVDAREAAPEQKSGQPYDPFPADVYQLGKMIHDDLFQAVDDLRFLLPLIRGMTEETPTRRLTLEQARDQMNTSFVGLHGWRYRWPLVPRNTRFQDRCWYFFRGLVAEILFLVRCIRRLGLRN</sequence>
<gene>
    <name evidence="4" type="ORF">RHS04_09234</name>
</gene>